<dbReference type="RefSeq" id="WP_276269605.1">
    <property type="nucleotide sequence ID" value="NZ_JARJLM010000732.1"/>
</dbReference>
<organism evidence="1 2">
    <name type="scientific">Cupriavidus basilensis</name>
    <dbReference type="NCBI Taxonomy" id="68895"/>
    <lineage>
        <taxon>Bacteria</taxon>
        <taxon>Pseudomonadati</taxon>
        <taxon>Pseudomonadota</taxon>
        <taxon>Betaproteobacteria</taxon>
        <taxon>Burkholderiales</taxon>
        <taxon>Burkholderiaceae</taxon>
        <taxon>Cupriavidus</taxon>
    </lineage>
</organism>
<gene>
    <name evidence="1" type="ORF">P3W85_45025</name>
</gene>
<evidence type="ECO:0000313" key="2">
    <source>
        <dbReference type="Proteomes" id="UP001216674"/>
    </source>
</evidence>
<protein>
    <recommendedName>
        <fullName evidence="3">HPt domain-containing protein</fullName>
    </recommendedName>
</protein>
<evidence type="ECO:0008006" key="3">
    <source>
        <dbReference type="Google" id="ProtNLM"/>
    </source>
</evidence>
<keyword evidence="2" id="KW-1185">Reference proteome</keyword>
<comment type="caution">
    <text evidence="1">The sequence shown here is derived from an EMBL/GenBank/DDBJ whole genome shotgun (WGS) entry which is preliminary data.</text>
</comment>
<dbReference type="EMBL" id="JARJLM010000732">
    <property type="protein sequence ID" value="MDF3840040.1"/>
    <property type="molecule type" value="Genomic_DNA"/>
</dbReference>
<dbReference type="Proteomes" id="UP001216674">
    <property type="component" value="Unassembled WGS sequence"/>
</dbReference>
<evidence type="ECO:0000313" key="1">
    <source>
        <dbReference type="EMBL" id="MDF3840040.1"/>
    </source>
</evidence>
<sequence length="147" mass="14744">MPTPSAPADAEIARRLRLLQLRFAAGLARRRADLAAAWADLAAIAAGRSDTAATGALCSLLHRLAGAAGAYGFESICCQARDLERQLLALPRRAVAPAATELAAPLAALLADMDLAIADAAAAERPCAACAGIGPAGCSALDGTPDA</sequence>
<reference evidence="1 2" key="1">
    <citation type="submission" date="2023-03" db="EMBL/GenBank/DDBJ databases">
        <title>Draft assemblies of triclosan tolerant bacteria isolated from returned activated sludge.</title>
        <authorList>
            <person name="Van Hamelsveld S."/>
        </authorList>
    </citation>
    <scope>NUCLEOTIDE SEQUENCE [LARGE SCALE GENOMIC DNA]</scope>
    <source>
        <strain evidence="1 2">GW210010_S58</strain>
    </source>
</reference>
<dbReference type="SUPFAM" id="SSF47226">
    <property type="entry name" value="Histidine-containing phosphotransfer domain, HPT domain"/>
    <property type="match status" value="1"/>
</dbReference>
<dbReference type="InterPro" id="IPR036641">
    <property type="entry name" value="HPT_dom_sf"/>
</dbReference>
<name>A0ABT6B596_9BURK</name>
<accession>A0ABT6B596</accession>
<proteinExistence type="predicted"/>